<evidence type="ECO:0000313" key="2">
    <source>
        <dbReference type="EMBL" id="SOC50730.1"/>
    </source>
</evidence>
<dbReference type="InterPro" id="IPR000462">
    <property type="entry name" value="CDP-OH_P_trans"/>
</dbReference>
<protein>
    <submittedName>
        <fullName evidence="2">CDP-diacylglycerol--glycerol-3-phosphate 3-phosphatidyltransferase</fullName>
    </submittedName>
</protein>
<dbReference type="GO" id="GO:0016780">
    <property type="term" value="F:phosphotransferase activity, for other substituted phosphate groups"/>
    <property type="evidence" value="ECO:0007669"/>
    <property type="project" value="InterPro"/>
</dbReference>
<keyword evidence="1" id="KW-1133">Transmembrane helix</keyword>
<feature type="transmembrane region" description="Helical" evidence="1">
    <location>
        <begin position="139"/>
        <end position="161"/>
    </location>
</feature>
<keyword evidence="3" id="KW-1185">Reference proteome</keyword>
<dbReference type="GO" id="GO:0016020">
    <property type="term" value="C:membrane"/>
    <property type="evidence" value="ECO:0007669"/>
    <property type="project" value="InterPro"/>
</dbReference>
<dbReference type="Gene3D" id="1.20.120.1760">
    <property type="match status" value="1"/>
</dbReference>
<feature type="transmembrane region" description="Helical" evidence="1">
    <location>
        <begin position="217"/>
        <end position="242"/>
    </location>
</feature>
<reference evidence="3" key="1">
    <citation type="submission" date="2017-08" db="EMBL/GenBank/DDBJ databases">
        <authorList>
            <person name="Varghese N."/>
            <person name="Submissions S."/>
        </authorList>
    </citation>
    <scope>NUCLEOTIDE SEQUENCE [LARGE SCALE GENOMIC DNA]</scope>
    <source>
        <strain evidence="3">DSM 4725</strain>
    </source>
</reference>
<feature type="transmembrane region" description="Helical" evidence="1">
    <location>
        <begin position="71"/>
        <end position="90"/>
    </location>
</feature>
<keyword evidence="1" id="KW-0812">Transmembrane</keyword>
<dbReference type="Pfam" id="PF01066">
    <property type="entry name" value="CDP-OH_P_transf"/>
    <property type="match status" value="1"/>
</dbReference>
<dbReference type="GO" id="GO:0008654">
    <property type="term" value="P:phospholipid biosynthetic process"/>
    <property type="evidence" value="ECO:0007669"/>
    <property type="project" value="InterPro"/>
</dbReference>
<keyword evidence="2" id="KW-0808">Transferase</keyword>
<evidence type="ECO:0000256" key="1">
    <source>
        <dbReference type="SAM" id="Phobius"/>
    </source>
</evidence>
<dbReference type="AlphaFoldDB" id="A0A285V9J2"/>
<name>A0A285V9J2_9ACTN</name>
<accession>A0A285V9J2</accession>
<gene>
    <name evidence="2" type="ORF">SAMN05660748_3489</name>
</gene>
<keyword evidence="1" id="KW-0472">Membrane</keyword>
<dbReference type="EMBL" id="OBQI01000005">
    <property type="protein sequence ID" value="SOC50730.1"/>
    <property type="molecule type" value="Genomic_DNA"/>
</dbReference>
<evidence type="ECO:0000313" key="3">
    <source>
        <dbReference type="Proteomes" id="UP000219435"/>
    </source>
</evidence>
<dbReference type="InterPro" id="IPR043130">
    <property type="entry name" value="CDP-OH_PTrfase_TM_dom"/>
</dbReference>
<organism evidence="2 3">
    <name type="scientific">Blastococcus aggregatus</name>
    <dbReference type="NCBI Taxonomy" id="38502"/>
    <lineage>
        <taxon>Bacteria</taxon>
        <taxon>Bacillati</taxon>
        <taxon>Actinomycetota</taxon>
        <taxon>Actinomycetes</taxon>
        <taxon>Geodermatophilales</taxon>
        <taxon>Geodermatophilaceae</taxon>
        <taxon>Blastococcus</taxon>
    </lineage>
</organism>
<dbReference type="Proteomes" id="UP000219435">
    <property type="component" value="Unassembled WGS sequence"/>
</dbReference>
<proteinExistence type="predicted"/>
<sequence length="255" mass="25695">MGPEVTTGPTDPRIGTATSWSRMMGVVLSRDEYLAAWSRWHGGSDTSSPLVRGWLTLAHTLARPLAGMHPAVATAAGLLVAAAAVLPAAAGGGWLIAAGLLVGLSGLLDSLDGALAIGAGRASQRGYVLDSVVDRLTEVAYAAALWGAGAPGWLAVLFGALCWLPDYVRARAGQAGVDRTGPISLWERPTRVLMAGFTLGGAGVVSGLEVRGVDGDVLTVTAGAAVGALLGAVATVQLGWWLRSELAGPGADAPG</sequence>